<name>A0A9D4TN38_CHLVU</name>
<dbReference type="AlphaFoldDB" id="A0A9D4TN38"/>
<protein>
    <recommendedName>
        <fullName evidence="6">RING-type domain-containing protein</fullName>
    </recommendedName>
</protein>
<keyword evidence="8" id="KW-1185">Reference proteome</keyword>
<dbReference type="InterPro" id="IPR013083">
    <property type="entry name" value="Znf_RING/FYVE/PHD"/>
</dbReference>
<reference evidence="7" key="1">
    <citation type="journal article" date="2019" name="Plant J.">
        <title>Chlorella vulgaris genome assembly and annotation reveals the molecular basis for metabolic acclimation to high light conditions.</title>
        <authorList>
            <person name="Cecchin M."/>
            <person name="Marcolungo L."/>
            <person name="Rossato M."/>
            <person name="Girolomoni L."/>
            <person name="Cosentino E."/>
            <person name="Cuine S."/>
            <person name="Li-Beisson Y."/>
            <person name="Delledonne M."/>
            <person name="Ballottari M."/>
        </authorList>
    </citation>
    <scope>NUCLEOTIDE SEQUENCE</scope>
    <source>
        <strain evidence="7">211/11P</strain>
    </source>
</reference>
<evidence type="ECO:0000256" key="3">
    <source>
        <dbReference type="ARBA" id="ARBA00022833"/>
    </source>
</evidence>
<feature type="region of interest" description="Disordered" evidence="5">
    <location>
        <begin position="109"/>
        <end position="137"/>
    </location>
</feature>
<evidence type="ECO:0000256" key="2">
    <source>
        <dbReference type="ARBA" id="ARBA00022771"/>
    </source>
</evidence>
<evidence type="ECO:0000259" key="6">
    <source>
        <dbReference type="PROSITE" id="PS50089"/>
    </source>
</evidence>
<dbReference type="SUPFAM" id="SSF57850">
    <property type="entry name" value="RING/U-box"/>
    <property type="match status" value="1"/>
</dbReference>
<dbReference type="InterPro" id="IPR001841">
    <property type="entry name" value="Znf_RING"/>
</dbReference>
<dbReference type="GO" id="GO:0005737">
    <property type="term" value="C:cytoplasm"/>
    <property type="evidence" value="ECO:0007669"/>
    <property type="project" value="UniProtKB-ARBA"/>
</dbReference>
<evidence type="ECO:0000313" key="8">
    <source>
        <dbReference type="Proteomes" id="UP001055712"/>
    </source>
</evidence>
<feature type="compositionally biased region" description="Low complexity" evidence="5">
    <location>
        <begin position="36"/>
        <end position="49"/>
    </location>
</feature>
<dbReference type="Gene3D" id="3.30.40.10">
    <property type="entry name" value="Zinc/RING finger domain, C3HC4 (zinc finger)"/>
    <property type="match status" value="1"/>
</dbReference>
<dbReference type="Pfam" id="PF13424">
    <property type="entry name" value="TPR_12"/>
    <property type="match status" value="1"/>
</dbReference>
<comment type="caution">
    <text evidence="7">The sequence shown here is derived from an EMBL/GenBank/DDBJ whole genome shotgun (WGS) entry which is preliminary data.</text>
</comment>
<organism evidence="7 8">
    <name type="scientific">Chlorella vulgaris</name>
    <name type="common">Green alga</name>
    <dbReference type="NCBI Taxonomy" id="3077"/>
    <lineage>
        <taxon>Eukaryota</taxon>
        <taxon>Viridiplantae</taxon>
        <taxon>Chlorophyta</taxon>
        <taxon>core chlorophytes</taxon>
        <taxon>Trebouxiophyceae</taxon>
        <taxon>Chlorellales</taxon>
        <taxon>Chlorellaceae</taxon>
        <taxon>Chlorella clade</taxon>
        <taxon>Chlorella</taxon>
    </lineage>
</organism>
<keyword evidence="1" id="KW-0479">Metal-binding</keyword>
<feature type="compositionally biased region" description="Low complexity" evidence="5">
    <location>
        <begin position="15"/>
        <end position="29"/>
    </location>
</feature>
<accession>A0A9D4TN38</accession>
<dbReference type="GO" id="GO:0008270">
    <property type="term" value="F:zinc ion binding"/>
    <property type="evidence" value="ECO:0007669"/>
    <property type="project" value="UniProtKB-KW"/>
</dbReference>
<dbReference type="PROSITE" id="PS00518">
    <property type="entry name" value="ZF_RING_1"/>
    <property type="match status" value="1"/>
</dbReference>
<dbReference type="InterPro" id="IPR011990">
    <property type="entry name" value="TPR-like_helical_dom_sf"/>
</dbReference>
<feature type="region of interest" description="Disordered" evidence="5">
    <location>
        <begin position="1"/>
        <end position="85"/>
    </location>
</feature>
<dbReference type="Gene3D" id="1.25.40.10">
    <property type="entry name" value="Tetratricopeptide repeat domain"/>
    <property type="match status" value="1"/>
</dbReference>
<gene>
    <name evidence="7" type="ORF">D9Q98_004816</name>
</gene>
<evidence type="ECO:0000256" key="4">
    <source>
        <dbReference type="PROSITE-ProRule" id="PRU00175"/>
    </source>
</evidence>
<reference evidence="7" key="2">
    <citation type="submission" date="2020-11" db="EMBL/GenBank/DDBJ databases">
        <authorList>
            <person name="Cecchin M."/>
            <person name="Marcolungo L."/>
            <person name="Rossato M."/>
            <person name="Girolomoni L."/>
            <person name="Cosentino E."/>
            <person name="Cuine S."/>
            <person name="Li-Beisson Y."/>
            <person name="Delledonne M."/>
            <person name="Ballottari M."/>
        </authorList>
    </citation>
    <scope>NUCLEOTIDE SEQUENCE</scope>
    <source>
        <strain evidence="7">211/11P</strain>
        <tissue evidence="7">Whole cell</tissue>
    </source>
</reference>
<keyword evidence="2 4" id="KW-0863">Zinc-finger</keyword>
<dbReference type="SUPFAM" id="SSF48452">
    <property type="entry name" value="TPR-like"/>
    <property type="match status" value="1"/>
</dbReference>
<keyword evidence="3" id="KW-0862">Zinc</keyword>
<dbReference type="Proteomes" id="UP001055712">
    <property type="component" value="Unassembled WGS sequence"/>
</dbReference>
<dbReference type="SMART" id="SM00184">
    <property type="entry name" value="RING"/>
    <property type="match status" value="1"/>
</dbReference>
<sequence length="486" mass="48869">MSCPFKHLWPGSGTAQPQDDVAAPQAAAACPFTGRASQQSPGGAAIAAGGSAGSGGGGARPAYAATAAPAASSEQQQGAGIEPATPTSAGQCPFLAGVSGVSLQQTAPAESAAVAGDGSEVAAQQSDRPADGQQGEAAPAVCPLGFGRGAGGPRLGQFHCFLCKSLFYRCTVTSCGHRFCAGCIAGAADCPACGADITSLQPDPQTQELVERYIEAHAGSHTIWELEAPAGGAQQVEGMAGQRGRASFLLQLGLRAIAAGNTDSARHRFLACQQDLQAQLAAAEETAVGRGAAHAGSVPAEAAALHCRLGAVSGCLGDCCRAEGDADGMLRHYQRSVELLQAAGPDPEAQQALSVALNKVGELRHMQGQLPEAAALYEQALQLRRGLLAATQEEQQAQAGSAAATVDVASGEATCSATLDLAASCIKLAGARRELAANAEAQELLAEAAQLLAGLEAGLQGQPVRLQRKHASLAGFVAMLGAQMHS</sequence>
<evidence type="ECO:0000256" key="1">
    <source>
        <dbReference type="ARBA" id="ARBA00022723"/>
    </source>
</evidence>
<evidence type="ECO:0000256" key="5">
    <source>
        <dbReference type="SAM" id="MobiDB-lite"/>
    </source>
</evidence>
<evidence type="ECO:0000313" key="7">
    <source>
        <dbReference type="EMBL" id="KAI3430218.1"/>
    </source>
</evidence>
<feature type="domain" description="RING-type" evidence="6">
    <location>
        <begin position="160"/>
        <end position="193"/>
    </location>
</feature>
<feature type="compositionally biased region" description="Low complexity" evidence="5">
    <location>
        <begin position="60"/>
        <end position="80"/>
    </location>
</feature>
<dbReference type="InterPro" id="IPR017907">
    <property type="entry name" value="Znf_RING_CS"/>
</dbReference>
<dbReference type="OrthoDB" id="550101at2759"/>
<proteinExistence type="predicted"/>
<feature type="compositionally biased region" description="Gly residues" evidence="5">
    <location>
        <begin position="50"/>
        <end position="59"/>
    </location>
</feature>
<dbReference type="PROSITE" id="PS50089">
    <property type="entry name" value="ZF_RING_2"/>
    <property type="match status" value="1"/>
</dbReference>
<dbReference type="EMBL" id="SIDB01000007">
    <property type="protein sequence ID" value="KAI3430218.1"/>
    <property type="molecule type" value="Genomic_DNA"/>
</dbReference>